<evidence type="ECO:0000313" key="1">
    <source>
        <dbReference type="EMBL" id="MBA2873148.1"/>
    </source>
</evidence>
<comment type="caution">
    <text evidence="1">The sequence shown here is derived from an EMBL/GenBank/DDBJ whole genome shotgun (WGS) entry which is preliminary data.</text>
</comment>
<accession>A0A7V9Z392</accession>
<dbReference type="EMBL" id="JACDUU010000014">
    <property type="protein sequence ID" value="MBA2873148.1"/>
    <property type="molecule type" value="Genomic_DNA"/>
</dbReference>
<dbReference type="AlphaFoldDB" id="A0A7V9Z392"/>
<organism evidence="1 2">
    <name type="scientific">[Anoxybacillus] calidus</name>
    <dbReference type="NCBI Taxonomy" id="575178"/>
    <lineage>
        <taxon>Bacteria</taxon>
        <taxon>Bacillati</taxon>
        <taxon>Bacillota</taxon>
        <taxon>Bacilli</taxon>
        <taxon>Bacillales</taxon>
        <taxon>Anoxybacillaceae</taxon>
        <taxon>Paranoxybacillus</taxon>
    </lineage>
</organism>
<sequence>MSDTASRNECISMGLKHIQPNDLRMVMSYVMAPAFYHNVMVAEEVIERLPHPYTLEDKGYVSKSLKEKLQQNYRVSLRTPSRKNSKTYISHEFQQWIRQETENCRNGVFGFNRLVSIDFHLFEESLWV</sequence>
<name>A0A7V9Z392_9BACL</name>
<gene>
    <name evidence="1" type="ORF">HNQ85_003486</name>
</gene>
<keyword evidence="2" id="KW-1185">Reference proteome</keyword>
<reference evidence="1 2" key="1">
    <citation type="submission" date="2020-07" db="EMBL/GenBank/DDBJ databases">
        <title>Genomic Encyclopedia of Type Strains, Phase IV (KMG-IV): sequencing the most valuable type-strain genomes for metagenomic binning, comparative biology and taxonomic classification.</title>
        <authorList>
            <person name="Goeker M."/>
        </authorList>
    </citation>
    <scope>NUCLEOTIDE SEQUENCE [LARGE SCALE GENOMIC DNA]</scope>
    <source>
        <strain evidence="1 2">DSM 25220</strain>
    </source>
</reference>
<dbReference type="Proteomes" id="UP000580891">
    <property type="component" value="Unassembled WGS sequence"/>
</dbReference>
<evidence type="ECO:0008006" key="3">
    <source>
        <dbReference type="Google" id="ProtNLM"/>
    </source>
</evidence>
<evidence type="ECO:0000313" key="2">
    <source>
        <dbReference type="Proteomes" id="UP000580891"/>
    </source>
</evidence>
<protein>
    <recommendedName>
        <fullName evidence="3">Transposase</fullName>
    </recommendedName>
</protein>
<proteinExistence type="predicted"/>